<proteinExistence type="predicted"/>
<dbReference type="AlphaFoldDB" id="A0A1I5QD03"/>
<evidence type="ECO:0000259" key="1">
    <source>
        <dbReference type="Pfam" id="PF02602"/>
    </source>
</evidence>
<evidence type="ECO:0000313" key="2">
    <source>
        <dbReference type="EMBL" id="SFP44178.1"/>
    </source>
</evidence>
<dbReference type="GO" id="GO:0004852">
    <property type="term" value="F:uroporphyrinogen-III synthase activity"/>
    <property type="evidence" value="ECO:0007669"/>
    <property type="project" value="InterPro"/>
</dbReference>
<name>A0A1I5QD03_9SPHN</name>
<dbReference type="Gene3D" id="3.40.50.10090">
    <property type="match status" value="1"/>
</dbReference>
<keyword evidence="3" id="KW-1185">Reference proteome</keyword>
<dbReference type="InterPro" id="IPR003754">
    <property type="entry name" value="4pyrrol_synth_uPrphyn_synth"/>
</dbReference>
<protein>
    <submittedName>
        <fullName evidence="2">Uroporphyrinogen-III synthase</fullName>
    </submittedName>
</protein>
<dbReference type="Pfam" id="PF02602">
    <property type="entry name" value="HEM4"/>
    <property type="match status" value="1"/>
</dbReference>
<organism evidence="2 3">
    <name type="scientific">Qipengyuania nanhaisediminis</name>
    <dbReference type="NCBI Taxonomy" id="604088"/>
    <lineage>
        <taxon>Bacteria</taxon>
        <taxon>Pseudomonadati</taxon>
        <taxon>Pseudomonadota</taxon>
        <taxon>Alphaproteobacteria</taxon>
        <taxon>Sphingomonadales</taxon>
        <taxon>Erythrobacteraceae</taxon>
        <taxon>Qipengyuania</taxon>
    </lineage>
</organism>
<sequence>MSDRSPTITKDPAFRPRIWVTRTSPDNEKTAGALRQLGFDALVLPALRVDGLPAKTLDEQPDAIVFTSVNGVRHHSICPAYLDIPVFAVGNRTAQSAALAGYTKVVSADGDVSDLERLIVQSLPPGSRILHLSARRPAGDLTGNLHRKGYRAIRMAVYETRENTVADLLANLPGLERIGGIMIHSPRAGRVVRCCLDKSPRRFDGIVYCISAAAAAPFVGMEGIDIRVAARPDEAAMLNLIGNT</sequence>
<dbReference type="InterPro" id="IPR036108">
    <property type="entry name" value="4pyrrol_syn_uPrphyn_synt_sf"/>
</dbReference>
<dbReference type="STRING" id="604088.SAMN04488060_2874"/>
<dbReference type="EMBL" id="FOWZ01000009">
    <property type="protein sequence ID" value="SFP44178.1"/>
    <property type="molecule type" value="Genomic_DNA"/>
</dbReference>
<dbReference type="CDD" id="cd06578">
    <property type="entry name" value="HemD"/>
    <property type="match status" value="1"/>
</dbReference>
<accession>A0A1I5QD03</accession>
<dbReference type="GO" id="GO:0033014">
    <property type="term" value="P:tetrapyrrole biosynthetic process"/>
    <property type="evidence" value="ECO:0007669"/>
    <property type="project" value="InterPro"/>
</dbReference>
<evidence type="ECO:0000313" key="3">
    <source>
        <dbReference type="Proteomes" id="UP000199331"/>
    </source>
</evidence>
<feature type="domain" description="Tetrapyrrole biosynthesis uroporphyrinogen III synthase" evidence="1">
    <location>
        <begin position="29"/>
        <end position="238"/>
    </location>
</feature>
<dbReference type="Proteomes" id="UP000199331">
    <property type="component" value="Unassembled WGS sequence"/>
</dbReference>
<dbReference type="SUPFAM" id="SSF69618">
    <property type="entry name" value="HemD-like"/>
    <property type="match status" value="1"/>
</dbReference>
<reference evidence="3" key="1">
    <citation type="submission" date="2016-10" db="EMBL/GenBank/DDBJ databases">
        <authorList>
            <person name="Varghese N."/>
            <person name="Submissions S."/>
        </authorList>
    </citation>
    <scope>NUCLEOTIDE SEQUENCE [LARGE SCALE GENOMIC DNA]</scope>
    <source>
        <strain evidence="3">CGMCC 1.7715</strain>
    </source>
</reference>
<gene>
    <name evidence="2" type="ORF">SAMN04488060_2874</name>
</gene>
<dbReference type="RefSeq" id="WP_177201927.1">
    <property type="nucleotide sequence ID" value="NZ_FOWZ01000009.1"/>
</dbReference>